<keyword evidence="2" id="KW-1185">Reference proteome</keyword>
<name>A0A9Q3CWX8_9BASI</name>
<organism evidence="1 2">
    <name type="scientific">Austropuccinia psidii MF-1</name>
    <dbReference type="NCBI Taxonomy" id="1389203"/>
    <lineage>
        <taxon>Eukaryota</taxon>
        <taxon>Fungi</taxon>
        <taxon>Dikarya</taxon>
        <taxon>Basidiomycota</taxon>
        <taxon>Pucciniomycotina</taxon>
        <taxon>Pucciniomycetes</taxon>
        <taxon>Pucciniales</taxon>
        <taxon>Sphaerophragmiaceae</taxon>
        <taxon>Austropuccinia</taxon>
    </lineage>
</organism>
<protein>
    <submittedName>
        <fullName evidence="1">Uncharacterized protein</fullName>
    </submittedName>
</protein>
<reference evidence="1" key="1">
    <citation type="submission" date="2021-03" db="EMBL/GenBank/DDBJ databases">
        <title>Draft genome sequence of rust myrtle Austropuccinia psidii MF-1, a brazilian biotype.</title>
        <authorList>
            <person name="Quecine M.C."/>
            <person name="Pachon D.M.R."/>
            <person name="Bonatelli M.L."/>
            <person name="Correr F.H."/>
            <person name="Franceschini L.M."/>
            <person name="Leite T.F."/>
            <person name="Margarido G.R.A."/>
            <person name="Almeida C.A."/>
            <person name="Ferrarezi J.A."/>
            <person name="Labate C.A."/>
        </authorList>
    </citation>
    <scope>NUCLEOTIDE SEQUENCE</scope>
    <source>
        <strain evidence="1">MF-1</strain>
    </source>
</reference>
<comment type="caution">
    <text evidence="1">The sequence shown here is derived from an EMBL/GenBank/DDBJ whole genome shotgun (WGS) entry which is preliminary data.</text>
</comment>
<evidence type="ECO:0000313" key="2">
    <source>
        <dbReference type="Proteomes" id="UP000765509"/>
    </source>
</evidence>
<dbReference type="Proteomes" id="UP000765509">
    <property type="component" value="Unassembled WGS sequence"/>
</dbReference>
<evidence type="ECO:0000313" key="1">
    <source>
        <dbReference type="EMBL" id="MBW0491448.1"/>
    </source>
</evidence>
<sequence length="86" mass="9844">MTIIYQEGESHNTADGLSRWPLDNAERNTAFYPELAAKIPIHFKEIVRKINVKFSEWAPESGTPKTDYDGPEDTETLILEITSYEL</sequence>
<dbReference type="OrthoDB" id="3797628at2759"/>
<dbReference type="EMBL" id="AVOT02011086">
    <property type="protein sequence ID" value="MBW0491448.1"/>
    <property type="molecule type" value="Genomic_DNA"/>
</dbReference>
<gene>
    <name evidence="1" type="ORF">O181_031163</name>
</gene>
<accession>A0A9Q3CWX8</accession>
<proteinExistence type="predicted"/>
<dbReference type="AlphaFoldDB" id="A0A9Q3CWX8"/>